<keyword evidence="1" id="KW-1133">Transmembrane helix</keyword>
<evidence type="ECO:0000313" key="2">
    <source>
        <dbReference type="EMBL" id="KAK4227543.1"/>
    </source>
</evidence>
<dbReference type="AlphaFoldDB" id="A0AAN7BR31"/>
<keyword evidence="1" id="KW-0472">Membrane</keyword>
<gene>
    <name evidence="2" type="ORF">QBC38DRAFT_191036</name>
</gene>
<evidence type="ECO:0000313" key="3">
    <source>
        <dbReference type="Proteomes" id="UP001301958"/>
    </source>
</evidence>
<reference evidence="2" key="2">
    <citation type="submission" date="2023-05" db="EMBL/GenBank/DDBJ databases">
        <authorList>
            <consortium name="Lawrence Berkeley National Laboratory"/>
            <person name="Steindorff A."/>
            <person name="Hensen N."/>
            <person name="Bonometti L."/>
            <person name="Westerberg I."/>
            <person name="Brannstrom I.O."/>
            <person name="Guillou S."/>
            <person name="Cros-Aarteil S."/>
            <person name="Calhoun S."/>
            <person name="Haridas S."/>
            <person name="Kuo A."/>
            <person name="Mondo S."/>
            <person name="Pangilinan J."/>
            <person name="Riley R."/>
            <person name="Labutti K."/>
            <person name="Andreopoulos B."/>
            <person name="Lipzen A."/>
            <person name="Chen C."/>
            <person name="Yanf M."/>
            <person name="Daum C."/>
            <person name="Ng V."/>
            <person name="Clum A."/>
            <person name="Ohm R."/>
            <person name="Martin F."/>
            <person name="Silar P."/>
            <person name="Natvig D."/>
            <person name="Lalanne C."/>
            <person name="Gautier V."/>
            <person name="Ament-Velasquez S.L."/>
            <person name="Kruys A."/>
            <person name="Hutchinson M.I."/>
            <person name="Powell A.J."/>
            <person name="Barry K."/>
            <person name="Miller A.N."/>
            <person name="Grigoriev I.V."/>
            <person name="Debuchy R."/>
            <person name="Gladieux P."/>
            <person name="Thoren M.H."/>
            <person name="Johannesson H."/>
        </authorList>
    </citation>
    <scope>NUCLEOTIDE SEQUENCE</scope>
    <source>
        <strain evidence="2">CBS 990.96</strain>
    </source>
</reference>
<accession>A0AAN7BR31</accession>
<reference evidence="2" key="1">
    <citation type="journal article" date="2023" name="Mol. Phylogenet. Evol.">
        <title>Genome-scale phylogeny and comparative genomics of the fungal order Sordariales.</title>
        <authorList>
            <person name="Hensen N."/>
            <person name="Bonometti L."/>
            <person name="Westerberg I."/>
            <person name="Brannstrom I.O."/>
            <person name="Guillou S."/>
            <person name="Cros-Aarteil S."/>
            <person name="Calhoun S."/>
            <person name="Haridas S."/>
            <person name="Kuo A."/>
            <person name="Mondo S."/>
            <person name="Pangilinan J."/>
            <person name="Riley R."/>
            <person name="LaButti K."/>
            <person name="Andreopoulos B."/>
            <person name="Lipzen A."/>
            <person name="Chen C."/>
            <person name="Yan M."/>
            <person name="Daum C."/>
            <person name="Ng V."/>
            <person name="Clum A."/>
            <person name="Steindorff A."/>
            <person name="Ohm R.A."/>
            <person name="Martin F."/>
            <person name="Silar P."/>
            <person name="Natvig D.O."/>
            <person name="Lalanne C."/>
            <person name="Gautier V."/>
            <person name="Ament-Velasquez S.L."/>
            <person name="Kruys A."/>
            <person name="Hutchinson M.I."/>
            <person name="Powell A.J."/>
            <person name="Barry K."/>
            <person name="Miller A.N."/>
            <person name="Grigoriev I.V."/>
            <person name="Debuchy R."/>
            <person name="Gladieux P."/>
            <person name="Hiltunen Thoren M."/>
            <person name="Johannesson H."/>
        </authorList>
    </citation>
    <scope>NUCLEOTIDE SEQUENCE</scope>
    <source>
        <strain evidence="2">CBS 990.96</strain>
    </source>
</reference>
<sequence length="256" mass="29905">MRLLVKKKVRKKRGKEKMANLNENPNVGSWQKVWYHPPTLFSSRFHQAGNQVSSVPIPEHRESIIHVKYCIKKKSPKVLTALLFFFFFFFFCGENVIVSALGPDTQPFGAIILNSFHIFQPCDNAVTGKGWHTHTHTHQSRAPIRITDRSEPPPKMIPICTQDLFRVTQKKMKFFHLFGRRFCDISQKISSPTPPWDRICVERAAVITHTHTHTHTVPLLVLRRSWGMRERQLSDQMILRKKKKKKTLVLVILYSW</sequence>
<evidence type="ECO:0000256" key="1">
    <source>
        <dbReference type="SAM" id="Phobius"/>
    </source>
</evidence>
<dbReference type="Proteomes" id="UP001301958">
    <property type="component" value="Unassembled WGS sequence"/>
</dbReference>
<dbReference type="EMBL" id="MU865330">
    <property type="protein sequence ID" value="KAK4227543.1"/>
    <property type="molecule type" value="Genomic_DNA"/>
</dbReference>
<keyword evidence="1" id="KW-0812">Transmembrane</keyword>
<proteinExistence type="predicted"/>
<name>A0AAN7BR31_9PEZI</name>
<protein>
    <submittedName>
        <fullName evidence="2">Uncharacterized protein</fullName>
    </submittedName>
</protein>
<organism evidence="2 3">
    <name type="scientific">Podospora fimiseda</name>
    <dbReference type="NCBI Taxonomy" id="252190"/>
    <lineage>
        <taxon>Eukaryota</taxon>
        <taxon>Fungi</taxon>
        <taxon>Dikarya</taxon>
        <taxon>Ascomycota</taxon>
        <taxon>Pezizomycotina</taxon>
        <taxon>Sordariomycetes</taxon>
        <taxon>Sordariomycetidae</taxon>
        <taxon>Sordariales</taxon>
        <taxon>Podosporaceae</taxon>
        <taxon>Podospora</taxon>
    </lineage>
</organism>
<keyword evidence="3" id="KW-1185">Reference proteome</keyword>
<feature type="transmembrane region" description="Helical" evidence="1">
    <location>
        <begin position="78"/>
        <end position="98"/>
    </location>
</feature>
<comment type="caution">
    <text evidence="2">The sequence shown here is derived from an EMBL/GenBank/DDBJ whole genome shotgun (WGS) entry which is preliminary data.</text>
</comment>